<dbReference type="GO" id="GO:0032259">
    <property type="term" value="P:methylation"/>
    <property type="evidence" value="ECO:0007669"/>
    <property type="project" value="UniProtKB-KW"/>
</dbReference>
<feature type="transmembrane region" description="Helical" evidence="2">
    <location>
        <begin position="44"/>
        <end position="61"/>
    </location>
</feature>
<dbReference type="OrthoDB" id="9789291at2"/>
<feature type="transmembrane region" description="Helical" evidence="2">
    <location>
        <begin position="88"/>
        <end position="108"/>
    </location>
</feature>
<comment type="similarity">
    <text evidence="1">Belongs to the peptidase A24 family.</text>
</comment>
<dbReference type="Gene3D" id="1.20.120.1220">
    <property type="match status" value="1"/>
</dbReference>
<dbReference type="PANTHER" id="PTHR30487">
    <property type="entry name" value="TYPE 4 PREPILIN-LIKE PROTEINS LEADER PEPTIDE-PROCESSING ENZYME"/>
    <property type="match status" value="1"/>
</dbReference>
<dbReference type="GO" id="GO:0004190">
    <property type="term" value="F:aspartic-type endopeptidase activity"/>
    <property type="evidence" value="ECO:0007669"/>
    <property type="project" value="InterPro"/>
</dbReference>
<dbReference type="GO" id="GO:0008168">
    <property type="term" value="F:methyltransferase activity"/>
    <property type="evidence" value="ECO:0007669"/>
    <property type="project" value="UniProtKB-KW"/>
</dbReference>
<keyword evidence="2" id="KW-1133">Transmembrane helix</keyword>
<keyword evidence="4" id="KW-0489">Methyltransferase</keyword>
<dbReference type="EMBL" id="SLXA01000001">
    <property type="protein sequence ID" value="TCO86327.1"/>
    <property type="molecule type" value="Genomic_DNA"/>
</dbReference>
<keyword evidence="2" id="KW-0812">Transmembrane</keyword>
<sequence>MALALILLSIIDFCTLKIPSRLNIFIGILGLIRMGIDAGHRLDAVAGFFSVSLFLGILYIFTKGKGIGGGDIKLMAVSGLMLGWQKNILAFFIGALLTILIHPFRMVFAGSGRRLAFGPYLAAGIIISMLWGGRILSAYFGWPGLSIFMFL</sequence>
<dbReference type="InterPro" id="IPR050882">
    <property type="entry name" value="Prepilin_peptidase/N-MTase"/>
</dbReference>
<accession>A0A4R2LKX6</accession>
<keyword evidence="2" id="KW-0472">Membrane</keyword>
<feature type="transmembrane region" description="Helical" evidence="2">
    <location>
        <begin position="6"/>
        <end position="32"/>
    </location>
</feature>
<evidence type="ECO:0000256" key="1">
    <source>
        <dbReference type="ARBA" id="ARBA00005801"/>
    </source>
</evidence>
<dbReference type="AlphaFoldDB" id="A0A4R2LKX6"/>
<keyword evidence="5" id="KW-1185">Reference proteome</keyword>
<dbReference type="Proteomes" id="UP000295711">
    <property type="component" value="Unassembled WGS sequence"/>
</dbReference>
<keyword evidence="4" id="KW-0808">Transferase</keyword>
<reference evidence="4 5" key="1">
    <citation type="submission" date="2019-03" db="EMBL/GenBank/DDBJ databases">
        <title>Genomic Encyclopedia of Type Strains, Phase IV (KMG-IV): sequencing the most valuable type-strain genomes for metagenomic binning, comparative biology and taxonomic classification.</title>
        <authorList>
            <person name="Goeker M."/>
        </authorList>
    </citation>
    <scope>NUCLEOTIDE SEQUENCE [LARGE SCALE GENOMIC DNA]</scope>
    <source>
        <strain evidence="4 5">DSM 28559</strain>
    </source>
</reference>
<protein>
    <submittedName>
        <fullName evidence="4">Leader peptidase (Prepilin peptidase)/N-methyltransferase</fullName>
    </submittedName>
</protein>
<organism evidence="4 5">
    <name type="scientific">Frisingicoccus caecimuris</name>
    <dbReference type="NCBI Taxonomy" id="1796636"/>
    <lineage>
        <taxon>Bacteria</taxon>
        <taxon>Bacillati</taxon>
        <taxon>Bacillota</taxon>
        <taxon>Clostridia</taxon>
        <taxon>Lachnospirales</taxon>
        <taxon>Lachnospiraceae</taxon>
        <taxon>Frisingicoccus</taxon>
    </lineage>
</organism>
<feature type="transmembrane region" description="Helical" evidence="2">
    <location>
        <begin position="120"/>
        <end position="142"/>
    </location>
</feature>
<evidence type="ECO:0000256" key="2">
    <source>
        <dbReference type="SAM" id="Phobius"/>
    </source>
</evidence>
<dbReference type="Pfam" id="PF01478">
    <property type="entry name" value="Peptidase_A24"/>
    <property type="match status" value="1"/>
</dbReference>
<dbReference type="GO" id="GO:0006465">
    <property type="term" value="P:signal peptide processing"/>
    <property type="evidence" value="ECO:0007669"/>
    <property type="project" value="TreeGrafter"/>
</dbReference>
<name>A0A4R2LKX6_9FIRM</name>
<dbReference type="InterPro" id="IPR000045">
    <property type="entry name" value="Prepilin_IV_endopep_pep"/>
</dbReference>
<evidence type="ECO:0000313" key="4">
    <source>
        <dbReference type="EMBL" id="TCO86327.1"/>
    </source>
</evidence>
<evidence type="ECO:0000313" key="5">
    <source>
        <dbReference type="Proteomes" id="UP000295711"/>
    </source>
</evidence>
<feature type="domain" description="Prepilin type IV endopeptidase peptidase" evidence="3">
    <location>
        <begin position="2"/>
        <end position="101"/>
    </location>
</feature>
<dbReference type="PANTHER" id="PTHR30487:SF0">
    <property type="entry name" value="PREPILIN LEADER PEPTIDASE_N-METHYLTRANSFERASE-RELATED"/>
    <property type="match status" value="1"/>
</dbReference>
<proteinExistence type="inferred from homology"/>
<gene>
    <name evidence="4" type="ORF">EV212_101107</name>
</gene>
<dbReference type="RefSeq" id="WP_132087272.1">
    <property type="nucleotide sequence ID" value="NZ_JANKAQ010000005.1"/>
</dbReference>
<dbReference type="GO" id="GO:0005886">
    <property type="term" value="C:plasma membrane"/>
    <property type="evidence" value="ECO:0007669"/>
    <property type="project" value="TreeGrafter"/>
</dbReference>
<comment type="caution">
    <text evidence="4">The sequence shown here is derived from an EMBL/GenBank/DDBJ whole genome shotgun (WGS) entry which is preliminary data.</text>
</comment>
<evidence type="ECO:0000259" key="3">
    <source>
        <dbReference type="Pfam" id="PF01478"/>
    </source>
</evidence>